<dbReference type="Gene3D" id="3.30.559.10">
    <property type="entry name" value="Chloramphenicol acetyltransferase-like domain"/>
    <property type="match status" value="1"/>
</dbReference>
<dbReference type="InterPro" id="IPR020806">
    <property type="entry name" value="PKS_PP-bd"/>
</dbReference>
<organism evidence="6 7">
    <name type="scientific">Streptomyces swartbergensis</name>
    <dbReference type="NCBI Taxonomy" id="487165"/>
    <lineage>
        <taxon>Bacteria</taxon>
        <taxon>Bacillati</taxon>
        <taxon>Actinomycetota</taxon>
        <taxon>Actinomycetes</taxon>
        <taxon>Kitasatosporales</taxon>
        <taxon>Streptomycetaceae</taxon>
        <taxon>Streptomyces</taxon>
    </lineage>
</organism>
<dbReference type="PANTHER" id="PTHR45527:SF1">
    <property type="entry name" value="FATTY ACID SYNTHASE"/>
    <property type="match status" value="1"/>
</dbReference>
<dbReference type="InterPro" id="IPR029058">
    <property type="entry name" value="AB_hydrolase_fold"/>
</dbReference>
<dbReference type="NCBIfam" id="TIGR01733">
    <property type="entry name" value="AA-adenyl-dom"/>
    <property type="match status" value="1"/>
</dbReference>
<evidence type="ECO:0000259" key="5">
    <source>
        <dbReference type="PROSITE" id="PS50075"/>
    </source>
</evidence>
<evidence type="ECO:0000256" key="4">
    <source>
        <dbReference type="SAM" id="MobiDB-lite"/>
    </source>
</evidence>
<dbReference type="InterPro" id="IPR001242">
    <property type="entry name" value="Condensation_dom"/>
</dbReference>
<dbReference type="Pfam" id="PF00668">
    <property type="entry name" value="Condensation"/>
    <property type="match status" value="1"/>
</dbReference>
<dbReference type="GO" id="GO:0003824">
    <property type="term" value="F:catalytic activity"/>
    <property type="evidence" value="ECO:0007669"/>
    <property type="project" value="InterPro"/>
</dbReference>
<dbReference type="Gene3D" id="3.30.300.30">
    <property type="match status" value="1"/>
</dbReference>
<dbReference type="InterPro" id="IPR009081">
    <property type="entry name" value="PP-bd_ACP"/>
</dbReference>
<dbReference type="InterPro" id="IPR010071">
    <property type="entry name" value="AA_adenyl_dom"/>
</dbReference>
<dbReference type="InterPro" id="IPR025110">
    <property type="entry name" value="AMP-bd_C"/>
</dbReference>
<dbReference type="Gene3D" id="2.30.38.10">
    <property type="entry name" value="Luciferase, Domain 3"/>
    <property type="match status" value="1"/>
</dbReference>
<dbReference type="GO" id="GO:0005737">
    <property type="term" value="C:cytoplasm"/>
    <property type="evidence" value="ECO:0007669"/>
    <property type="project" value="TreeGrafter"/>
</dbReference>
<dbReference type="FunFam" id="3.30.300.30:FF:000010">
    <property type="entry name" value="Enterobactin synthetase component F"/>
    <property type="match status" value="1"/>
</dbReference>
<dbReference type="InterPro" id="IPR000873">
    <property type="entry name" value="AMP-dep_synth/lig_dom"/>
</dbReference>
<feature type="region of interest" description="Disordered" evidence="4">
    <location>
        <begin position="1123"/>
        <end position="1143"/>
    </location>
</feature>
<dbReference type="Gene3D" id="3.40.50.1820">
    <property type="entry name" value="alpha/beta hydrolase"/>
    <property type="match status" value="1"/>
</dbReference>
<dbReference type="InterPro" id="IPR044894">
    <property type="entry name" value="TubC_N_sf"/>
</dbReference>
<dbReference type="GO" id="GO:0031177">
    <property type="term" value="F:phosphopantetheine binding"/>
    <property type="evidence" value="ECO:0007669"/>
    <property type="project" value="InterPro"/>
</dbReference>
<dbReference type="RefSeq" id="WP_086602794.1">
    <property type="nucleotide sequence ID" value="NZ_NGFN01000148.1"/>
</dbReference>
<feature type="domain" description="Carrier" evidence="5">
    <location>
        <begin position="1043"/>
        <end position="1118"/>
    </location>
</feature>
<dbReference type="PANTHER" id="PTHR45527">
    <property type="entry name" value="NONRIBOSOMAL PEPTIDE SYNTHETASE"/>
    <property type="match status" value="1"/>
</dbReference>
<evidence type="ECO:0000256" key="2">
    <source>
        <dbReference type="ARBA" id="ARBA00022450"/>
    </source>
</evidence>
<dbReference type="InterPro" id="IPR036736">
    <property type="entry name" value="ACP-like_sf"/>
</dbReference>
<dbReference type="Pfam" id="PF00550">
    <property type="entry name" value="PP-binding"/>
    <property type="match status" value="1"/>
</dbReference>
<dbReference type="GO" id="GO:0044550">
    <property type="term" value="P:secondary metabolite biosynthetic process"/>
    <property type="evidence" value="ECO:0007669"/>
    <property type="project" value="TreeGrafter"/>
</dbReference>
<accession>A0A243S0E2</accession>
<keyword evidence="7" id="KW-1185">Reference proteome</keyword>
<keyword evidence="3" id="KW-0597">Phosphoprotein</keyword>
<sequence>MNGDLVKTADTAEGPERLAELLGELRRARVRLRAEGDQLRVSAAKGALTAELRDELRAHKEGLLSHLRAEAAAEQPVRPLPRDGRAFPLSLAQESLWLLDQMEGHQPTYVLSGKVRLTGQVRVERLTDCLSHLVRRHESLRTAFRAGADGAPEQTLCPPAPLPLVHEDLSGLTDQERDATLARLAEEVAREPFDLAGGNLLRAVLATIAPQQAYLFLAVHHIAADAASLGVLFDELFTLYAADTSALPPLSVQAIDATEWQRAALSPVTEAEQLAYWKDRLDGAPPLLELPADRPRPVSQSYRGGTVPFVLDPATTARLREMAAGAQVTPYVAVLALWAVLLGRHARTDDVVIGTPVSNRERPEVATLVGFFVGTLPLRIDLSGDPDFTGLLRRVQRTFLEGFENRQVPFQRIVAALRPHRSPSHAPVFQNMLTYYETPLGDIRAGELTARREEVHNGTAKFDLTLFVEDQGERLSCSLEYAADLFDRDTAERLAATFQQLAVSAVEGPGTEVSRLALLTAEQRDHLVHGRNGAHREVDLDRPVYRYLSERAAQSPDATAIEHATESWTYARLEAESNQLARLLAEEGVGRSTLIGLYAHRSIRQIVAMLAILKTGAAFLPLDPDHPADRTAGTLDDAHCPLLLSDAPLDTTDGTRLLRLDELDWSDRDGAELATVTGRDDPIYTIYTSGSTGRPKGIVMRHGALANLLAWQTAAFPFAADDRTLQFSPLHFDICMMETFGTWAAGGTVVLVDAETRRDALQLLPWLVERGITRLFLPYVALQQLAEVAAVREQWPTALREVFSAGEQLHITSELRTFFTRTEAVLHNQYGPSEAHVITSHTLTGAPDQWEPVPPVGRPVDNVRVVLLDRHGEPVPQGVAAEVCVSGPCLALGYLGQDELTAAHFVPDPYRPGERMYRTGDLARYRGDGAIEYLGRIDHQVKVRGFRVEPGEIEAALLSHSGVREAVVAARGQGAEQALVAWVVTAGQDLTPHELRRHCADRLPEYMVPTLYVTLDALPLTVAGKVERKRLPAPVVERVGGAEPSTPLEKSVAAVFADVLGVGSVGRDDDFFRLGGHSLAVTRAALRLSEEHGVGLTAQVVFARPTVAGVAESLETLLWAAAGPAARNPDSPGTTAEREEGEL</sequence>
<name>A0A243S0E2_9ACTN</name>
<gene>
    <name evidence="6" type="ORF">CA983_22990</name>
</gene>
<comment type="cofactor">
    <cofactor evidence="1">
        <name>pantetheine 4'-phosphate</name>
        <dbReference type="ChEBI" id="CHEBI:47942"/>
    </cofactor>
</comment>
<dbReference type="Proteomes" id="UP000195105">
    <property type="component" value="Unassembled WGS sequence"/>
</dbReference>
<dbReference type="CDD" id="cd05930">
    <property type="entry name" value="A_NRPS"/>
    <property type="match status" value="1"/>
</dbReference>
<dbReference type="InterPro" id="IPR045851">
    <property type="entry name" value="AMP-bd_C_sf"/>
</dbReference>
<dbReference type="PROSITE" id="PS50075">
    <property type="entry name" value="CARRIER"/>
    <property type="match status" value="1"/>
</dbReference>
<dbReference type="CDD" id="cd19531">
    <property type="entry name" value="LCL_NRPS-like"/>
    <property type="match status" value="1"/>
</dbReference>
<dbReference type="GO" id="GO:0008610">
    <property type="term" value="P:lipid biosynthetic process"/>
    <property type="evidence" value="ECO:0007669"/>
    <property type="project" value="UniProtKB-ARBA"/>
</dbReference>
<dbReference type="InterPro" id="IPR041464">
    <property type="entry name" value="TubC_N"/>
</dbReference>
<dbReference type="Pfam" id="PF18563">
    <property type="entry name" value="TubC_N"/>
    <property type="match status" value="1"/>
</dbReference>
<dbReference type="Pfam" id="PF00501">
    <property type="entry name" value="AMP-binding"/>
    <property type="match status" value="1"/>
</dbReference>
<dbReference type="Gene3D" id="3.40.50.980">
    <property type="match status" value="2"/>
</dbReference>
<evidence type="ECO:0000313" key="6">
    <source>
        <dbReference type="EMBL" id="OUD00927.1"/>
    </source>
</evidence>
<dbReference type="GO" id="GO:0017000">
    <property type="term" value="P:antibiotic biosynthetic process"/>
    <property type="evidence" value="ECO:0007669"/>
    <property type="project" value="UniProtKB-ARBA"/>
</dbReference>
<comment type="caution">
    <text evidence="6">The sequence shown here is derived from an EMBL/GenBank/DDBJ whole genome shotgun (WGS) entry which is preliminary data.</text>
</comment>
<dbReference type="EMBL" id="NGFN01000148">
    <property type="protein sequence ID" value="OUD00927.1"/>
    <property type="molecule type" value="Genomic_DNA"/>
</dbReference>
<dbReference type="Pfam" id="PF13193">
    <property type="entry name" value="AMP-binding_C"/>
    <property type="match status" value="1"/>
</dbReference>
<evidence type="ECO:0000256" key="1">
    <source>
        <dbReference type="ARBA" id="ARBA00001957"/>
    </source>
</evidence>
<dbReference type="Gene3D" id="1.10.10.1830">
    <property type="entry name" value="Non-ribosomal peptide synthase, adenylation domain"/>
    <property type="match status" value="1"/>
</dbReference>
<dbReference type="InterPro" id="IPR023213">
    <property type="entry name" value="CAT-like_dom_sf"/>
</dbReference>
<evidence type="ECO:0000256" key="3">
    <source>
        <dbReference type="ARBA" id="ARBA00022553"/>
    </source>
</evidence>
<evidence type="ECO:0000313" key="7">
    <source>
        <dbReference type="Proteomes" id="UP000195105"/>
    </source>
</evidence>
<proteinExistence type="predicted"/>
<protein>
    <recommendedName>
        <fullName evidence="5">Carrier domain-containing protein</fullName>
    </recommendedName>
</protein>
<keyword evidence="2" id="KW-0596">Phosphopantetheine</keyword>
<dbReference type="SUPFAM" id="SSF47336">
    <property type="entry name" value="ACP-like"/>
    <property type="match status" value="1"/>
</dbReference>
<dbReference type="AlphaFoldDB" id="A0A243S0E2"/>
<dbReference type="FunFam" id="3.40.50.980:FF:000001">
    <property type="entry name" value="Non-ribosomal peptide synthetase"/>
    <property type="match status" value="1"/>
</dbReference>
<dbReference type="SUPFAM" id="SSF56801">
    <property type="entry name" value="Acetyl-CoA synthetase-like"/>
    <property type="match status" value="1"/>
</dbReference>
<reference evidence="6 7" key="1">
    <citation type="submission" date="2017-05" db="EMBL/GenBank/DDBJ databases">
        <title>Biotechnological potential of actinobacteria isolated from South African environments.</title>
        <authorList>
            <person name="Le Roes-Hill M."/>
            <person name="Prins A."/>
            <person name="Durrell K.A."/>
        </authorList>
    </citation>
    <scope>NUCLEOTIDE SEQUENCE [LARGE SCALE GENOMIC DNA]</scope>
    <source>
        <strain evidence="6 7">HMC13</strain>
    </source>
</reference>
<dbReference type="GO" id="GO:0043041">
    <property type="term" value="P:amino acid activation for nonribosomal peptide biosynthetic process"/>
    <property type="evidence" value="ECO:0007669"/>
    <property type="project" value="TreeGrafter"/>
</dbReference>
<dbReference type="SMART" id="SM00823">
    <property type="entry name" value="PKS_PP"/>
    <property type="match status" value="1"/>
</dbReference>
<dbReference type="SUPFAM" id="SSF52777">
    <property type="entry name" value="CoA-dependent acyltransferases"/>
    <property type="match status" value="2"/>
</dbReference>
<dbReference type="Gene3D" id="3.30.559.30">
    <property type="entry name" value="Nonribosomal peptide synthetase, condensation domain"/>
    <property type="match status" value="1"/>
</dbReference>